<sequence length="316" mass="33439">MPRKRLFITGASGYLGTVITTLAIKEHYSVFGLSRTEDSDRKLEILGAVPVRGDLTSLDVLRREAAASDGVIHLATSYTFGEPTYDVALPIDTAAVDAIVAGLAGSSKPLIVTAGTLQVVPDAEGRETDESAPVNVKTTFKRHLVETHALSLVDKGVRVSSIRLAPYVYGCGGSGVARMMGMGVKMGGLVTVDGGRNRTTTVHVDDAARLYLLALEGSKGGEVFNASADTDVTAAELYKTIGEAVGVPVRDMSFDEAKEVMGEMVTWFLGAENRASGEKARRLLGWEVGEMGILDEIKRGSYREVAEGLAKGKGSA</sequence>
<proteinExistence type="predicted"/>
<dbReference type="GO" id="GO:0005737">
    <property type="term" value="C:cytoplasm"/>
    <property type="evidence" value="ECO:0007669"/>
    <property type="project" value="TreeGrafter"/>
</dbReference>
<organism evidence="2 3">
    <name type="scientific">Pochonia chlamydosporia 170</name>
    <dbReference type="NCBI Taxonomy" id="1380566"/>
    <lineage>
        <taxon>Eukaryota</taxon>
        <taxon>Fungi</taxon>
        <taxon>Dikarya</taxon>
        <taxon>Ascomycota</taxon>
        <taxon>Pezizomycotina</taxon>
        <taxon>Sordariomycetes</taxon>
        <taxon>Hypocreomycetidae</taxon>
        <taxon>Hypocreales</taxon>
        <taxon>Clavicipitaceae</taxon>
        <taxon>Pochonia</taxon>
    </lineage>
</organism>
<dbReference type="KEGG" id="pchm:VFPPC_05778"/>
<comment type="caution">
    <text evidence="2">The sequence shown here is derived from an EMBL/GenBank/DDBJ whole genome shotgun (WGS) entry which is preliminary data.</text>
</comment>
<gene>
    <name evidence="2" type="ORF">VFPPC_05778</name>
</gene>
<dbReference type="InterPro" id="IPR051783">
    <property type="entry name" value="NAD(P)-dependent_oxidoreduct"/>
</dbReference>
<name>A0A179FFY3_METCM</name>
<evidence type="ECO:0000259" key="1">
    <source>
        <dbReference type="Pfam" id="PF01370"/>
    </source>
</evidence>
<dbReference type="InterPro" id="IPR001509">
    <property type="entry name" value="Epimerase_deHydtase"/>
</dbReference>
<dbReference type="STRING" id="1380566.A0A179FFY3"/>
<protein>
    <submittedName>
        <fullName evidence="2">Alcohol dehydrogenase</fullName>
    </submittedName>
</protein>
<dbReference type="GO" id="GO:0004029">
    <property type="term" value="F:aldehyde dehydrogenase (NAD+) activity"/>
    <property type="evidence" value="ECO:0007669"/>
    <property type="project" value="TreeGrafter"/>
</dbReference>
<accession>A0A179FFY3</accession>
<dbReference type="PANTHER" id="PTHR48079">
    <property type="entry name" value="PROTEIN YEEZ"/>
    <property type="match status" value="1"/>
</dbReference>
<dbReference type="PANTHER" id="PTHR48079:SF5">
    <property type="entry name" value="DEPENDENT EPIMERASE_DEHYDRATASE, PUTATIVE (AFU_ORTHOLOGUE AFUA_7G00180)-RELATED"/>
    <property type="match status" value="1"/>
</dbReference>
<dbReference type="Proteomes" id="UP000078397">
    <property type="component" value="Unassembled WGS sequence"/>
</dbReference>
<dbReference type="InterPro" id="IPR036291">
    <property type="entry name" value="NAD(P)-bd_dom_sf"/>
</dbReference>
<dbReference type="EMBL" id="LSBJ02000005">
    <property type="protein sequence ID" value="OAQ64515.1"/>
    <property type="molecule type" value="Genomic_DNA"/>
</dbReference>
<dbReference type="OrthoDB" id="10262413at2759"/>
<dbReference type="SUPFAM" id="SSF51735">
    <property type="entry name" value="NAD(P)-binding Rossmann-fold domains"/>
    <property type="match status" value="1"/>
</dbReference>
<feature type="domain" description="NAD-dependent epimerase/dehydratase" evidence="1">
    <location>
        <begin position="7"/>
        <end position="225"/>
    </location>
</feature>
<dbReference type="Pfam" id="PF01370">
    <property type="entry name" value="Epimerase"/>
    <property type="match status" value="1"/>
</dbReference>
<keyword evidence="3" id="KW-1185">Reference proteome</keyword>
<reference evidence="2 3" key="1">
    <citation type="journal article" date="2016" name="PLoS Pathog.">
        <title>Biosynthesis of antibiotic leucinostatins in bio-control fungus Purpureocillium lilacinum and their inhibition on phytophthora revealed by genome mining.</title>
        <authorList>
            <person name="Wang G."/>
            <person name="Liu Z."/>
            <person name="Lin R."/>
            <person name="Li E."/>
            <person name="Mao Z."/>
            <person name="Ling J."/>
            <person name="Yang Y."/>
            <person name="Yin W.B."/>
            <person name="Xie B."/>
        </authorList>
    </citation>
    <scope>NUCLEOTIDE SEQUENCE [LARGE SCALE GENOMIC DNA]</scope>
    <source>
        <strain evidence="2">170</strain>
    </source>
</reference>
<dbReference type="GeneID" id="28848911"/>
<dbReference type="RefSeq" id="XP_018141829.1">
    <property type="nucleotide sequence ID" value="XM_018284917.1"/>
</dbReference>
<evidence type="ECO:0000313" key="3">
    <source>
        <dbReference type="Proteomes" id="UP000078397"/>
    </source>
</evidence>
<evidence type="ECO:0000313" key="2">
    <source>
        <dbReference type="EMBL" id="OAQ64515.1"/>
    </source>
</evidence>
<dbReference type="Gene3D" id="3.40.50.720">
    <property type="entry name" value="NAD(P)-binding Rossmann-like Domain"/>
    <property type="match status" value="1"/>
</dbReference>
<dbReference type="AlphaFoldDB" id="A0A179FFY3"/>